<evidence type="ECO:0000259" key="1">
    <source>
        <dbReference type="Pfam" id="PF06527"/>
    </source>
</evidence>
<name>A0ABV2UM44_9ACTN</name>
<reference evidence="2 3" key="1">
    <citation type="submission" date="2024-06" db="EMBL/GenBank/DDBJ databases">
        <title>The Natural Products Discovery Center: Release of the First 8490 Sequenced Strains for Exploring Actinobacteria Biosynthetic Diversity.</title>
        <authorList>
            <person name="Kalkreuter E."/>
            <person name="Kautsar S.A."/>
            <person name="Yang D."/>
            <person name="Bader C.D."/>
            <person name="Teijaro C.N."/>
            <person name="Fluegel L."/>
            <person name="Davis C.M."/>
            <person name="Simpson J.R."/>
            <person name="Lauterbach L."/>
            <person name="Steele A.D."/>
            <person name="Gui C."/>
            <person name="Meng S."/>
            <person name="Li G."/>
            <person name="Viehrig K."/>
            <person name="Ye F."/>
            <person name="Su P."/>
            <person name="Kiefer A.F."/>
            <person name="Nichols A."/>
            <person name="Cepeda A.J."/>
            <person name="Yan W."/>
            <person name="Fan B."/>
            <person name="Jiang Y."/>
            <person name="Adhikari A."/>
            <person name="Zheng C.-J."/>
            <person name="Schuster L."/>
            <person name="Cowan T.M."/>
            <person name="Smanski M.J."/>
            <person name="Chevrette M.G."/>
            <person name="De Carvalho L.P.S."/>
            <person name="Shen B."/>
        </authorList>
    </citation>
    <scope>NUCLEOTIDE SEQUENCE [LARGE SCALE GENOMIC DNA]</scope>
    <source>
        <strain evidence="2 3">NPDC005137</strain>
    </source>
</reference>
<accession>A0ABV2UM44</accession>
<protein>
    <submittedName>
        <fullName evidence="2">TniQ family protein</fullName>
    </submittedName>
</protein>
<gene>
    <name evidence="2" type="ORF">ABZV61_40880</name>
</gene>
<dbReference type="Proteomes" id="UP001550044">
    <property type="component" value="Unassembled WGS sequence"/>
</dbReference>
<sequence length="276" mass="31072">MSPPRRWPLHPPPGPLEALSSWLGRLAERYEMPVHDLLRHDLGVVDPTLPTDLDVDPPMAMLMALAEKTGVDLARLRSMTLVGWVPWLFDTLPVHVQDAQSVFDSYVGDNSVLFARKAGTHHVLRFRPEWAGPWLLLYPGALRVCPDCVADPDRGISLMWRLALMTSCIEHDCRLLELSEVRAAPVLGREVHREPLEEPRPAPDRCTHRALTTGRVALPGRSVHVGVWFRLLRSLLDEVSLAASTQGTRGKAMLRQIWQATGHEERAGLNVWRPFE</sequence>
<organism evidence="2 3">
    <name type="scientific">Streptomyces sp. 900116325</name>
    <dbReference type="NCBI Taxonomy" id="3154295"/>
    <lineage>
        <taxon>Bacteria</taxon>
        <taxon>Bacillati</taxon>
        <taxon>Actinomycetota</taxon>
        <taxon>Actinomycetes</taxon>
        <taxon>Kitasatosporales</taxon>
        <taxon>Streptomycetaceae</taxon>
        <taxon>Streptomyces</taxon>
    </lineage>
</organism>
<dbReference type="Pfam" id="PF06527">
    <property type="entry name" value="TniQ"/>
    <property type="match status" value="1"/>
</dbReference>
<evidence type="ECO:0000313" key="3">
    <source>
        <dbReference type="Proteomes" id="UP001550044"/>
    </source>
</evidence>
<proteinExistence type="predicted"/>
<dbReference type="RefSeq" id="WP_356675093.1">
    <property type="nucleotide sequence ID" value="NZ_JBEXEF010000262.1"/>
</dbReference>
<keyword evidence="3" id="KW-1185">Reference proteome</keyword>
<dbReference type="InterPro" id="IPR009492">
    <property type="entry name" value="TniQ"/>
</dbReference>
<comment type="caution">
    <text evidence="2">The sequence shown here is derived from an EMBL/GenBank/DDBJ whole genome shotgun (WGS) entry which is preliminary data.</text>
</comment>
<evidence type="ECO:0000313" key="2">
    <source>
        <dbReference type="EMBL" id="MET8438915.1"/>
    </source>
</evidence>
<feature type="domain" description="TniQ" evidence="1">
    <location>
        <begin position="8"/>
        <end position="175"/>
    </location>
</feature>
<dbReference type="EMBL" id="JBEXIP010000077">
    <property type="protein sequence ID" value="MET8438915.1"/>
    <property type="molecule type" value="Genomic_DNA"/>
</dbReference>